<keyword evidence="2" id="KW-1185">Reference proteome</keyword>
<dbReference type="Proteomes" id="UP000499080">
    <property type="component" value="Unassembled WGS sequence"/>
</dbReference>
<evidence type="ECO:0000313" key="1">
    <source>
        <dbReference type="EMBL" id="GBN38344.1"/>
    </source>
</evidence>
<reference evidence="1 2" key="1">
    <citation type="journal article" date="2019" name="Sci. Rep.">
        <title>Orb-weaving spider Araneus ventricosus genome elucidates the spidroin gene catalogue.</title>
        <authorList>
            <person name="Kono N."/>
            <person name="Nakamura H."/>
            <person name="Ohtoshi R."/>
            <person name="Moran D.A.P."/>
            <person name="Shinohara A."/>
            <person name="Yoshida Y."/>
            <person name="Fujiwara M."/>
            <person name="Mori M."/>
            <person name="Tomita M."/>
            <person name="Arakawa K."/>
        </authorList>
    </citation>
    <scope>NUCLEOTIDE SEQUENCE [LARGE SCALE GENOMIC DNA]</scope>
</reference>
<evidence type="ECO:0000313" key="2">
    <source>
        <dbReference type="Proteomes" id="UP000499080"/>
    </source>
</evidence>
<organism evidence="1 2">
    <name type="scientific">Araneus ventricosus</name>
    <name type="common">Orbweaver spider</name>
    <name type="synonym">Epeira ventricosa</name>
    <dbReference type="NCBI Taxonomy" id="182803"/>
    <lineage>
        <taxon>Eukaryota</taxon>
        <taxon>Metazoa</taxon>
        <taxon>Ecdysozoa</taxon>
        <taxon>Arthropoda</taxon>
        <taxon>Chelicerata</taxon>
        <taxon>Arachnida</taxon>
        <taxon>Araneae</taxon>
        <taxon>Araneomorphae</taxon>
        <taxon>Entelegynae</taxon>
        <taxon>Araneoidea</taxon>
        <taxon>Araneidae</taxon>
        <taxon>Araneus</taxon>
    </lineage>
</organism>
<dbReference type="AlphaFoldDB" id="A0A4Y2NHT2"/>
<protein>
    <submittedName>
        <fullName evidence="1">Uncharacterized protein</fullName>
    </submittedName>
</protein>
<accession>A0A4Y2NHT2</accession>
<comment type="caution">
    <text evidence="1">The sequence shown here is derived from an EMBL/GenBank/DDBJ whole genome shotgun (WGS) entry which is preliminary data.</text>
</comment>
<gene>
    <name evidence="1" type="ORF">AVEN_223252_1</name>
</gene>
<proteinExistence type="predicted"/>
<name>A0A4Y2NHT2_ARAVE</name>
<sequence>MKAIYSYVYGIQEVDGGDYDMTGLRTTSLAKSIYVSVVNGQFAISESHLKAILSDHIFEEDCKKELFGFQVLLMCQRRIRRIVNRTFDFKWKNLLS</sequence>
<dbReference type="EMBL" id="BGPR01009164">
    <property type="protein sequence ID" value="GBN38344.1"/>
    <property type="molecule type" value="Genomic_DNA"/>
</dbReference>